<evidence type="ECO:0000259" key="1">
    <source>
        <dbReference type="Pfam" id="PF04717"/>
    </source>
</evidence>
<dbReference type="Pfam" id="PF04717">
    <property type="entry name" value="Phage_base_V"/>
    <property type="match status" value="1"/>
</dbReference>
<dbReference type="InterPro" id="IPR013046">
    <property type="entry name" value="GpV/Gp45"/>
</dbReference>
<dbReference type="NCBIfam" id="TIGR01644">
    <property type="entry name" value="phage_P2_V"/>
    <property type="match status" value="1"/>
</dbReference>
<evidence type="ECO:0000313" key="3">
    <source>
        <dbReference type="Proteomes" id="UP000595064"/>
    </source>
</evidence>
<dbReference type="InterPro" id="IPR006531">
    <property type="entry name" value="Gp5/Vgr_OB"/>
</dbReference>
<dbReference type="KEGG" id="dla:I6G47_11115"/>
<dbReference type="InterPro" id="IPR037026">
    <property type="entry name" value="Vgr_OB-fold_dom_sf"/>
</dbReference>
<organism evidence="2 3">
    <name type="scientific">Delftia lacustris</name>
    <dbReference type="NCBI Taxonomy" id="558537"/>
    <lineage>
        <taxon>Bacteria</taxon>
        <taxon>Pseudomonadati</taxon>
        <taxon>Pseudomonadota</taxon>
        <taxon>Betaproteobacteria</taxon>
        <taxon>Burkholderiales</taxon>
        <taxon>Comamonadaceae</taxon>
        <taxon>Delftia</taxon>
    </lineage>
</organism>
<sequence>MESPVAQTESPYEAARRLENAIRRGTVAAVRLASPARIRVKVGDNTTDWLPWLALRAGGAKGGRHWSPPVVGEQAVVLCQGGDMTQGVALVGLYSDAMPQPSDQPDCERMEWAEDNYLQWLRGTLEIMCLESITLDVGQGQCRLHMSPDSLQINVGGASLSMTAERITTSVDIVARGISLTSHRHSGVEPGPANTGGPL</sequence>
<protein>
    <submittedName>
        <fullName evidence="2">Phage baseplate assembly protein V</fullName>
    </submittedName>
</protein>
<dbReference type="Pfam" id="PF18946">
    <property type="entry name" value="Apex"/>
    <property type="match status" value="1"/>
</dbReference>
<dbReference type="AlphaFoldDB" id="A0A7T2YYW4"/>
<feature type="domain" description="Gp5/Type VI secretion system Vgr protein OB-fold" evidence="1">
    <location>
        <begin position="23"/>
        <end position="94"/>
    </location>
</feature>
<reference evidence="2 3" key="1">
    <citation type="submission" date="2020-12" db="EMBL/GenBank/DDBJ databases">
        <title>FDA dAtabase for Regulatory Grade micrObial Sequences (FDA-ARGOS): Supporting development and validation of Infectious Disease Dx tests.</title>
        <authorList>
            <person name="Sproer C."/>
            <person name="Gronow S."/>
            <person name="Severitt S."/>
            <person name="Schroder I."/>
            <person name="Tallon L."/>
            <person name="Sadzewicz L."/>
            <person name="Zhao X."/>
            <person name="Boylan J."/>
            <person name="Ott S."/>
            <person name="Bowen H."/>
            <person name="Vavikolanu K."/>
            <person name="Mehta A."/>
            <person name="Aluvathingal J."/>
            <person name="Nadendla S."/>
            <person name="Lowell S."/>
            <person name="Myers T."/>
            <person name="Yan Y."/>
            <person name="Sichtig H."/>
        </authorList>
    </citation>
    <scope>NUCLEOTIDE SEQUENCE [LARGE SCALE GENOMIC DNA]</scope>
    <source>
        <strain evidence="2 3">FDAARGOS_890</strain>
    </source>
</reference>
<dbReference type="Proteomes" id="UP000595064">
    <property type="component" value="Chromosome"/>
</dbReference>
<dbReference type="InterPro" id="IPR044033">
    <property type="entry name" value="GpV-like_apex"/>
</dbReference>
<dbReference type="RefSeq" id="WP_198129365.1">
    <property type="nucleotide sequence ID" value="NZ_CP065748.1"/>
</dbReference>
<dbReference type="Gene3D" id="2.40.50.230">
    <property type="entry name" value="Gp5 N-terminal domain"/>
    <property type="match status" value="1"/>
</dbReference>
<accession>A0A7T2YYW4</accession>
<name>A0A7T2YYW4_9BURK</name>
<dbReference type="EMBL" id="CP065748">
    <property type="protein sequence ID" value="QPS83568.1"/>
    <property type="molecule type" value="Genomic_DNA"/>
</dbReference>
<evidence type="ECO:0000313" key="2">
    <source>
        <dbReference type="EMBL" id="QPS83568.1"/>
    </source>
</evidence>
<keyword evidence="3" id="KW-1185">Reference proteome</keyword>
<gene>
    <name evidence="2" type="ORF">I6G47_11115</name>
</gene>
<proteinExistence type="predicted"/>